<feature type="domain" description="Effector-associated" evidence="2">
    <location>
        <begin position="20"/>
        <end position="105"/>
    </location>
</feature>
<gene>
    <name evidence="3" type="ORF">AB5J56_10870</name>
</gene>
<dbReference type="Gene3D" id="3.10.110.10">
    <property type="entry name" value="Ubiquitin Conjugating Enzyme"/>
    <property type="match status" value="1"/>
</dbReference>
<name>A0AB39P2S8_9ACTN</name>
<dbReference type="RefSeq" id="WP_369232442.1">
    <property type="nucleotide sequence ID" value="NZ_CP163435.1"/>
</dbReference>
<evidence type="ECO:0000256" key="1">
    <source>
        <dbReference type="SAM" id="MobiDB-lite"/>
    </source>
</evidence>
<dbReference type="AlphaFoldDB" id="A0AB39P2S8"/>
<sequence>MNQPPRRPQAARQPVQDIAITPQERGTLLRAIAGIYRDMDSARLLLDNIGFPAGQVPGFTSPVNFWNEVFFQIDAGVPTTFRLMLETARQTYGTHPDLLELAERHGLVDATPEDEDEGAVAENAPETCHVIVRAENEEEREAALRILEQAGQQPREVWSTPHAVSYQVSATQPGPLRRDLERTDLGWTVVPPGRPDYLLNLLYVQGPDGRQWRITDAPAAQTVGNVAAQVVEQYGAGMDTSVPTVIDHEGPGGKRRRMNPDNTLDEEGVQDGDRMHVGFEATAGAVNPLERQDALYRVRNQIVDFAEQNPDFEVRVNSTTLPTEYELHFEHPGFGPPAGGGGGPVQVSRHAVLVQLGPDFPETAPYVFWETPIFHPNVFPNYECELYRAHPESRGAVCLGAIAESYVPSLDFGDVCRLLIDIAAYRNYGIEVESGPIDARGEFATHANYFDPIAARWAQSDEGRERIARIGGSPEHRATPRRGEYPNVIEPVEGP</sequence>
<dbReference type="SUPFAM" id="SSF54495">
    <property type="entry name" value="UBC-like"/>
    <property type="match status" value="1"/>
</dbReference>
<dbReference type="CDD" id="cd00195">
    <property type="entry name" value="UBCc_UEV"/>
    <property type="match status" value="1"/>
</dbReference>
<evidence type="ECO:0000313" key="3">
    <source>
        <dbReference type="EMBL" id="XDQ25153.1"/>
    </source>
</evidence>
<organism evidence="3">
    <name type="scientific">Streptomyces sp. R21</name>
    <dbReference type="NCBI Taxonomy" id="3238627"/>
    <lineage>
        <taxon>Bacteria</taxon>
        <taxon>Bacillati</taxon>
        <taxon>Actinomycetota</taxon>
        <taxon>Actinomycetes</taxon>
        <taxon>Kitasatosporales</taxon>
        <taxon>Streptomycetaceae</taxon>
        <taxon>Streptomyces</taxon>
    </lineage>
</organism>
<evidence type="ECO:0000259" key="2">
    <source>
        <dbReference type="Pfam" id="PF19955"/>
    </source>
</evidence>
<accession>A0AB39P2S8</accession>
<feature type="region of interest" description="Disordered" evidence="1">
    <location>
        <begin position="241"/>
        <end position="269"/>
    </location>
</feature>
<dbReference type="InterPro" id="IPR016135">
    <property type="entry name" value="UBQ-conjugating_enzyme/RWD"/>
</dbReference>
<protein>
    <submittedName>
        <fullName evidence="3">Effector-associated domain EAD1-containing protein</fullName>
    </submittedName>
</protein>
<feature type="compositionally biased region" description="Basic and acidic residues" evidence="1">
    <location>
        <begin position="469"/>
        <end position="484"/>
    </location>
</feature>
<dbReference type="Pfam" id="PF19955">
    <property type="entry name" value="EAD1"/>
    <property type="match status" value="1"/>
</dbReference>
<proteinExistence type="predicted"/>
<reference evidence="3" key="1">
    <citation type="submission" date="2024-07" db="EMBL/GenBank/DDBJ databases">
        <authorList>
            <person name="Yu S.T."/>
        </authorList>
    </citation>
    <scope>NUCLEOTIDE SEQUENCE</scope>
    <source>
        <strain evidence="3">R21</strain>
    </source>
</reference>
<feature type="region of interest" description="Disordered" evidence="1">
    <location>
        <begin position="469"/>
        <end position="495"/>
    </location>
</feature>
<dbReference type="InterPro" id="IPR045430">
    <property type="entry name" value="EAD1"/>
</dbReference>
<dbReference type="EMBL" id="CP163435">
    <property type="protein sequence ID" value="XDQ25153.1"/>
    <property type="molecule type" value="Genomic_DNA"/>
</dbReference>